<accession>A0A4R0KIU0</accession>
<dbReference type="OrthoDB" id="3191258at2"/>
<dbReference type="RefSeq" id="WP_131359330.1">
    <property type="nucleotide sequence ID" value="NZ_SJKB01000006.1"/>
</dbReference>
<dbReference type="SUPFAM" id="SSF51735">
    <property type="entry name" value="NAD(P)-binding Rossmann-fold domains"/>
    <property type="match status" value="1"/>
</dbReference>
<dbReference type="Pfam" id="PF13460">
    <property type="entry name" value="NAD_binding_10"/>
    <property type="match status" value="1"/>
</dbReference>
<comment type="caution">
    <text evidence="2">The sequence shown here is derived from an EMBL/GenBank/DDBJ whole genome shotgun (WGS) entry which is preliminary data.</text>
</comment>
<dbReference type="InterPro" id="IPR036291">
    <property type="entry name" value="NAD(P)-bd_dom_sf"/>
</dbReference>
<keyword evidence="3" id="KW-1185">Reference proteome</keyword>
<gene>
    <name evidence="2" type="ORF">E0H73_21635</name>
</gene>
<proteinExistence type="predicted"/>
<evidence type="ECO:0000313" key="2">
    <source>
        <dbReference type="EMBL" id="TCC60533.1"/>
    </source>
</evidence>
<dbReference type="AlphaFoldDB" id="A0A4R0KIU0"/>
<evidence type="ECO:0000313" key="3">
    <source>
        <dbReference type="Proteomes" id="UP000291144"/>
    </source>
</evidence>
<dbReference type="PANTHER" id="PTHR43355:SF2">
    <property type="entry name" value="FLAVIN REDUCTASE (NADPH)"/>
    <property type="match status" value="1"/>
</dbReference>
<dbReference type="GO" id="GO:0016646">
    <property type="term" value="F:oxidoreductase activity, acting on the CH-NH group of donors, NAD or NADP as acceptor"/>
    <property type="evidence" value="ECO:0007669"/>
    <property type="project" value="TreeGrafter"/>
</dbReference>
<dbReference type="EMBL" id="SJKB01000006">
    <property type="protein sequence ID" value="TCC60533.1"/>
    <property type="molecule type" value="Genomic_DNA"/>
</dbReference>
<dbReference type="InterPro" id="IPR016040">
    <property type="entry name" value="NAD(P)-bd_dom"/>
</dbReference>
<protein>
    <submittedName>
        <fullName evidence="2">NAD-dependent epimerase/dehydratase family protein</fullName>
    </submittedName>
</protein>
<name>A0A4R0KIU0_9ACTN</name>
<dbReference type="Proteomes" id="UP000291144">
    <property type="component" value="Unassembled WGS sequence"/>
</dbReference>
<dbReference type="Gene3D" id="3.40.50.720">
    <property type="entry name" value="NAD(P)-binding Rossmann-like Domain"/>
    <property type="match status" value="1"/>
</dbReference>
<feature type="domain" description="NAD(P)-binding" evidence="1">
    <location>
        <begin position="7"/>
        <end position="193"/>
    </location>
</feature>
<evidence type="ECO:0000259" key="1">
    <source>
        <dbReference type="Pfam" id="PF13460"/>
    </source>
</evidence>
<organism evidence="2 3">
    <name type="scientific">Kribbella pittospori</name>
    <dbReference type="NCBI Taxonomy" id="722689"/>
    <lineage>
        <taxon>Bacteria</taxon>
        <taxon>Bacillati</taxon>
        <taxon>Actinomycetota</taxon>
        <taxon>Actinomycetes</taxon>
        <taxon>Propionibacteriales</taxon>
        <taxon>Kribbellaceae</taxon>
        <taxon>Kribbella</taxon>
    </lineage>
</organism>
<sequence>MKIAVYGASGMVGSRIAAEAVSRGHEVTGITRSGGELPAGVQAVQGSANDVALAKEFTADADVLVAALGPSRTGGDHQDYLDAIDNLIAAVSGTTTRLLTIGGAGGLEINGNRVVDGPDFPAEYKGESLTVARALEVLRATSEDVNWTMLAPAFVIAPGERTGTFRLGLDEPIGDHISAEDFAVAAVDELERPAHHRRRFTLGY</sequence>
<dbReference type="InterPro" id="IPR051606">
    <property type="entry name" value="Polyketide_Oxido-like"/>
</dbReference>
<reference evidence="2 3" key="1">
    <citation type="submission" date="2019-02" db="EMBL/GenBank/DDBJ databases">
        <title>Kribbella capetownensis sp. nov. and Kribbella speibonae sp. nov., isolated from soil.</title>
        <authorList>
            <person name="Curtis S.M."/>
            <person name="Norton I."/>
            <person name="Everest G.J."/>
            <person name="Meyers P.R."/>
        </authorList>
    </citation>
    <scope>NUCLEOTIDE SEQUENCE [LARGE SCALE GENOMIC DNA]</scope>
    <source>
        <strain evidence="2 3">NRRL B-24813</strain>
    </source>
</reference>
<dbReference type="PANTHER" id="PTHR43355">
    <property type="entry name" value="FLAVIN REDUCTASE (NADPH)"/>
    <property type="match status" value="1"/>
</dbReference>